<dbReference type="eggNOG" id="COG0300">
    <property type="taxonomic scope" value="Bacteria"/>
</dbReference>
<dbReference type="Gene3D" id="3.40.50.720">
    <property type="entry name" value="NAD(P)-binding Rossmann-like Domain"/>
    <property type="match status" value="1"/>
</dbReference>
<evidence type="ECO:0000313" key="4">
    <source>
        <dbReference type="EMBL" id="ABW33265.1"/>
    </source>
</evidence>
<dbReference type="OrthoDB" id="9775296at2"/>
<dbReference type="AlphaFoldDB" id="A8ZQH9"/>
<dbReference type="EMBL" id="CP000844">
    <property type="protein sequence ID" value="ABW33265.1"/>
    <property type="molecule type" value="Genomic_DNA"/>
</dbReference>
<keyword evidence="5" id="KW-1185">Reference proteome</keyword>
<accession>A8ZQH9</accession>
<dbReference type="PRINTS" id="PR00080">
    <property type="entry name" value="SDRFAMILY"/>
</dbReference>
<dbReference type="HOGENOM" id="CLU_010194_2_1_3"/>
<keyword evidence="4" id="KW-0614">Plasmid</keyword>
<gene>
    <name evidence="4" type="ordered locus">AM1_G0085</name>
</gene>
<name>A8ZQH9_ACAM1</name>
<evidence type="ECO:0000256" key="2">
    <source>
        <dbReference type="ARBA" id="ARBA00023002"/>
    </source>
</evidence>
<protein>
    <submittedName>
        <fullName evidence="4">Oxidoreductase, short chain dehydrogenase/reductase family protein</fullName>
    </submittedName>
</protein>
<evidence type="ECO:0000256" key="3">
    <source>
        <dbReference type="RuleBase" id="RU000363"/>
    </source>
</evidence>
<dbReference type="InterPro" id="IPR036291">
    <property type="entry name" value="NAD(P)-bd_dom_sf"/>
</dbReference>
<dbReference type="PANTHER" id="PTHR44196:SF1">
    <property type="entry name" value="DEHYDROGENASE_REDUCTASE SDR FAMILY MEMBER 7B"/>
    <property type="match status" value="1"/>
</dbReference>
<dbReference type="KEGG" id="amr:AM1_G0085"/>
<evidence type="ECO:0000256" key="1">
    <source>
        <dbReference type="ARBA" id="ARBA00006484"/>
    </source>
</evidence>
<proteinExistence type="inferred from homology"/>
<keyword evidence="2" id="KW-0560">Oxidoreductase</keyword>
<organism evidence="4 5">
    <name type="scientific">Acaryochloris marina (strain MBIC 11017)</name>
    <dbReference type="NCBI Taxonomy" id="329726"/>
    <lineage>
        <taxon>Bacteria</taxon>
        <taxon>Bacillati</taxon>
        <taxon>Cyanobacteriota</taxon>
        <taxon>Cyanophyceae</taxon>
        <taxon>Acaryochloridales</taxon>
        <taxon>Acaryochloridaceae</taxon>
        <taxon>Acaryochloris</taxon>
    </lineage>
</organism>
<sequence>MDNFSNKVIVITGGTTGIGFGYAKAFGKEGAKVVISGRRENRLQEAITALNNNGIEAKAILADASSLEDTEKLADFAWDSFGKVDVLINNAGMMVHHAPVLDMPLEDIHAIFNVNLFGVVIGSKVFGKRFVDQGTPAAIYNIGSENSLFHGTPFNGAYVATKHGVLAFTHSLREELPDFIDVSLICPGFVVSELGPPENMQYGMPTDQFVSITIPQLKANEFYVVSHAYNVVMLHQKQKALAAAYATYAPRYEGDVRYDVRTNLSPVLQQQVGQSLREF</sequence>
<evidence type="ECO:0000313" key="5">
    <source>
        <dbReference type="Proteomes" id="UP000000268"/>
    </source>
</evidence>
<dbReference type="InterPro" id="IPR002347">
    <property type="entry name" value="SDR_fam"/>
</dbReference>
<dbReference type="PRINTS" id="PR00081">
    <property type="entry name" value="GDHRDH"/>
</dbReference>
<geneLocation type="plasmid" evidence="4 5">
    <name>pREB7</name>
</geneLocation>
<reference evidence="4 5" key="1">
    <citation type="journal article" date="2008" name="Proc. Natl. Acad. Sci. U.S.A.">
        <title>Niche adaptation and genome expansion in the chlorophyll d-producing cyanobacterium Acaryochloris marina.</title>
        <authorList>
            <person name="Swingley W.D."/>
            <person name="Chen M."/>
            <person name="Cheung P.C."/>
            <person name="Conrad A.L."/>
            <person name="Dejesa L.C."/>
            <person name="Hao J."/>
            <person name="Honchak B.M."/>
            <person name="Karbach L.E."/>
            <person name="Kurdoglu A."/>
            <person name="Lahiri S."/>
            <person name="Mastrian S.D."/>
            <person name="Miyashita H."/>
            <person name="Page L."/>
            <person name="Ramakrishna P."/>
            <person name="Satoh S."/>
            <person name="Sattley W.M."/>
            <person name="Shimada Y."/>
            <person name="Taylor H.L."/>
            <person name="Tomo T."/>
            <person name="Tsuchiya T."/>
            <person name="Wang Z.T."/>
            <person name="Raymond J."/>
            <person name="Mimuro M."/>
            <person name="Blankenship R.E."/>
            <person name="Touchman J.W."/>
        </authorList>
    </citation>
    <scope>NUCLEOTIDE SEQUENCE [LARGE SCALE GENOMIC DNA]</scope>
    <source>
        <strain evidence="5">MBIC 11017</strain>
        <plasmid evidence="5">Plasmid pREB7</plasmid>
    </source>
</reference>
<dbReference type="GO" id="GO:0016020">
    <property type="term" value="C:membrane"/>
    <property type="evidence" value="ECO:0007669"/>
    <property type="project" value="TreeGrafter"/>
</dbReference>
<dbReference type="Pfam" id="PF00106">
    <property type="entry name" value="adh_short"/>
    <property type="match status" value="1"/>
</dbReference>
<comment type="similarity">
    <text evidence="1 3">Belongs to the short-chain dehydrogenases/reductases (SDR) family.</text>
</comment>
<dbReference type="PANTHER" id="PTHR44196">
    <property type="entry name" value="DEHYDROGENASE/REDUCTASE SDR FAMILY MEMBER 7B"/>
    <property type="match status" value="1"/>
</dbReference>
<dbReference type="RefSeq" id="WP_012168331.1">
    <property type="nucleotide sequence ID" value="NC_009932.1"/>
</dbReference>
<dbReference type="Proteomes" id="UP000000268">
    <property type="component" value="Plasmid pREB7"/>
</dbReference>
<dbReference type="SUPFAM" id="SSF51735">
    <property type="entry name" value="NAD(P)-binding Rossmann-fold domains"/>
    <property type="match status" value="1"/>
</dbReference>
<dbReference type="GO" id="GO:0016491">
    <property type="term" value="F:oxidoreductase activity"/>
    <property type="evidence" value="ECO:0007669"/>
    <property type="project" value="UniProtKB-KW"/>
</dbReference>